<dbReference type="Proteomes" id="UP000322084">
    <property type="component" value="Unassembled WGS sequence"/>
</dbReference>
<dbReference type="AlphaFoldDB" id="A0A5A7MWK2"/>
<evidence type="ECO:0000256" key="8">
    <source>
        <dbReference type="ARBA" id="ARBA00022840"/>
    </source>
</evidence>
<dbReference type="SUPFAM" id="SSF52374">
    <property type="entry name" value="Nucleotidylyl transferase"/>
    <property type="match status" value="1"/>
</dbReference>
<keyword evidence="9 11" id="KW-0520">NAD</keyword>
<dbReference type="EMBL" id="BKCL01000006">
    <property type="protein sequence ID" value="GEQ98375.1"/>
    <property type="molecule type" value="Genomic_DNA"/>
</dbReference>
<evidence type="ECO:0000256" key="3">
    <source>
        <dbReference type="ARBA" id="ARBA00009014"/>
    </source>
</evidence>
<evidence type="ECO:0000259" key="12">
    <source>
        <dbReference type="Pfam" id="PF01467"/>
    </source>
</evidence>
<dbReference type="NCBIfam" id="NF000845">
    <property type="entry name" value="PRK00071.2-4"/>
    <property type="match status" value="1"/>
</dbReference>
<dbReference type="EC" id="2.7.7.18" evidence="11"/>
<keyword evidence="5 11" id="KW-0808">Transferase</keyword>
<accession>A0A5A7MWK2</accession>
<accession>A0A5A7MTQ7</accession>
<feature type="domain" description="Cytidyltransferase-like" evidence="12">
    <location>
        <begin position="11"/>
        <end position="190"/>
    </location>
</feature>
<comment type="similarity">
    <text evidence="3 11">Belongs to the NadD family.</text>
</comment>
<dbReference type="InterPro" id="IPR004821">
    <property type="entry name" value="Cyt_trans-like"/>
</dbReference>
<dbReference type="HAMAP" id="MF_00244">
    <property type="entry name" value="NaMN_adenylyltr"/>
    <property type="match status" value="1"/>
</dbReference>
<dbReference type="PANTHER" id="PTHR39321">
    <property type="entry name" value="NICOTINATE-NUCLEOTIDE ADENYLYLTRANSFERASE-RELATED"/>
    <property type="match status" value="1"/>
</dbReference>
<dbReference type="EMBL" id="BKCM01000004">
    <property type="protein sequence ID" value="GER00433.1"/>
    <property type="molecule type" value="Genomic_DNA"/>
</dbReference>
<gene>
    <name evidence="11 14" type="primary">nadD</name>
    <name evidence="13" type="ORF">JCM17844_20120</name>
    <name evidence="14" type="ORF">JCM17845_10560</name>
</gene>
<evidence type="ECO:0000313" key="15">
    <source>
        <dbReference type="Proteomes" id="UP000322084"/>
    </source>
</evidence>
<comment type="function">
    <text evidence="1 11">Catalyzes the reversible adenylation of nicotinate mononucleotide (NaMN) to nicotinic acid adenine dinucleotide (NaAD).</text>
</comment>
<comment type="catalytic activity">
    <reaction evidence="10 11">
        <text>nicotinate beta-D-ribonucleotide + ATP + H(+) = deamido-NAD(+) + diphosphate</text>
        <dbReference type="Rhea" id="RHEA:22860"/>
        <dbReference type="ChEBI" id="CHEBI:15378"/>
        <dbReference type="ChEBI" id="CHEBI:30616"/>
        <dbReference type="ChEBI" id="CHEBI:33019"/>
        <dbReference type="ChEBI" id="CHEBI:57502"/>
        <dbReference type="ChEBI" id="CHEBI:58437"/>
        <dbReference type="EC" id="2.7.7.18"/>
    </reaction>
</comment>
<evidence type="ECO:0000256" key="9">
    <source>
        <dbReference type="ARBA" id="ARBA00023027"/>
    </source>
</evidence>
<evidence type="ECO:0000256" key="1">
    <source>
        <dbReference type="ARBA" id="ARBA00002324"/>
    </source>
</evidence>
<keyword evidence="16" id="KW-1185">Reference proteome</keyword>
<dbReference type="InterPro" id="IPR005248">
    <property type="entry name" value="NadD/NMNAT"/>
</dbReference>
<reference evidence="15 16" key="1">
    <citation type="submission" date="2019-09" db="EMBL/GenBank/DDBJ databases">
        <title>NBRP : Genome information of microbial organism related human and environment.</title>
        <authorList>
            <person name="Hattori M."/>
            <person name="Oshima K."/>
            <person name="Inaba H."/>
            <person name="Suda W."/>
            <person name="Sakamoto M."/>
            <person name="Iino T."/>
            <person name="Kitahara M."/>
            <person name="Oshida Y."/>
            <person name="Iida T."/>
            <person name="Kudo T."/>
            <person name="Itoh T."/>
            <person name="Ohkuma M."/>
        </authorList>
    </citation>
    <scope>NUCLEOTIDE SEQUENCE [LARGE SCALE GENOMIC DNA]</scope>
    <source>
        <strain evidence="13 15">Hi-2</strain>
        <strain evidence="14 16">Mie-1</strain>
    </source>
</reference>
<dbReference type="Proteomes" id="UP000325187">
    <property type="component" value="Unassembled WGS sequence"/>
</dbReference>
<proteinExistence type="inferred from homology"/>
<dbReference type="CDD" id="cd02165">
    <property type="entry name" value="NMNAT"/>
    <property type="match status" value="1"/>
</dbReference>
<evidence type="ECO:0000313" key="13">
    <source>
        <dbReference type="EMBL" id="GEQ98375.1"/>
    </source>
</evidence>
<evidence type="ECO:0000313" key="14">
    <source>
        <dbReference type="EMBL" id="GER00433.1"/>
    </source>
</evidence>
<sequence>MDLWRGQRIGLLGGSFNPAHEGHLHISLEAIKRLGLDHVWWLVSPQNPLKSSKDMAPLQDRLRYARSLVRHPRIHVSDIEQRLGTTYTANTLERLKSLLPNSRLIWLMGADNLQQFPHWNRWTDIVASVPLAVFDRNHYSLRGLTGKMATRFRHSRLSVQAAKALATKTAPAWVFIPLRRHPASATEIREAQIANSPFSVAVKPKE</sequence>
<dbReference type="GO" id="GO:0004515">
    <property type="term" value="F:nicotinate-nucleotide adenylyltransferase activity"/>
    <property type="evidence" value="ECO:0007669"/>
    <property type="project" value="UniProtKB-UniRule"/>
</dbReference>
<keyword evidence="7 11" id="KW-0547">Nucleotide-binding</keyword>
<dbReference type="PANTHER" id="PTHR39321:SF3">
    <property type="entry name" value="PHOSPHOPANTETHEINE ADENYLYLTRANSFERASE"/>
    <property type="match status" value="1"/>
</dbReference>
<evidence type="ECO:0000256" key="5">
    <source>
        <dbReference type="ARBA" id="ARBA00022679"/>
    </source>
</evidence>
<evidence type="ECO:0000256" key="6">
    <source>
        <dbReference type="ARBA" id="ARBA00022695"/>
    </source>
</evidence>
<dbReference type="Pfam" id="PF01467">
    <property type="entry name" value="CTP_transf_like"/>
    <property type="match status" value="1"/>
</dbReference>
<evidence type="ECO:0000256" key="11">
    <source>
        <dbReference type="HAMAP-Rule" id="MF_00244"/>
    </source>
</evidence>
<keyword evidence="4 11" id="KW-0662">Pyridine nucleotide biosynthesis</keyword>
<name>A0A5A7MWK2_9PROT</name>
<comment type="caution">
    <text evidence="14">The sequence shown here is derived from an EMBL/GenBank/DDBJ whole genome shotgun (WGS) entry which is preliminary data.</text>
</comment>
<organism evidence="14 16">
    <name type="scientific">Iodidimonas gelatinilytica</name>
    <dbReference type="NCBI Taxonomy" id="1236966"/>
    <lineage>
        <taxon>Bacteria</taxon>
        <taxon>Pseudomonadati</taxon>
        <taxon>Pseudomonadota</taxon>
        <taxon>Alphaproteobacteria</taxon>
        <taxon>Iodidimonadales</taxon>
        <taxon>Iodidimonadaceae</taxon>
        <taxon>Iodidimonas</taxon>
    </lineage>
</organism>
<protein>
    <recommendedName>
        <fullName evidence="11">Probable nicotinate-nucleotide adenylyltransferase</fullName>
        <ecNumber evidence="11">2.7.7.18</ecNumber>
    </recommendedName>
    <alternativeName>
        <fullName evidence="11">Deamido-NAD(+) diphosphorylase</fullName>
    </alternativeName>
    <alternativeName>
        <fullName evidence="11">Deamido-NAD(+) pyrophosphorylase</fullName>
    </alternativeName>
    <alternativeName>
        <fullName evidence="11">Nicotinate mononucleotide adenylyltransferase</fullName>
        <shortName evidence="11">NaMN adenylyltransferase</shortName>
    </alternativeName>
</protein>
<dbReference type="NCBIfam" id="TIGR00482">
    <property type="entry name" value="nicotinate (nicotinamide) nucleotide adenylyltransferase"/>
    <property type="match status" value="1"/>
</dbReference>
<dbReference type="GO" id="GO:0005524">
    <property type="term" value="F:ATP binding"/>
    <property type="evidence" value="ECO:0007669"/>
    <property type="project" value="UniProtKB-KW"/>
</dbReference>
<dbReference type="UniPathway" id="UPA00253">
    <property type="reaction ID" value="UER00332"/>
</dbReference>
<evidence type="ECO:0000256" key="10">
    <source>
        <dbReference type="ARBA" id="ARBA00048721"/>
    </source>
</evidence>
<dbReference type="GO" id="GO:0009435">
    <property type="term" value="P:NAD+ biosynthetic process"/>
    <property type="evidence" value="ECO:0007669"/>
    <property type="project" value="UniProtKB-UniRule"/>
</dbReference>
<dbReference type="NCBIfam" id="NF000843">
    <property type="entry name" value="PRK00071.2-2"/>
    <property type="match status" value="1"/>
</dbReference>
<comment type="pathway">
    <text evidence="2 11">Cofactor biosynthesis; NAD(+) biosynthesis; deamido-NAD(+) from nicotinate D-ribonucleotide: step 1/1.</text>
</comment>
<evidence type="ECO:0000313" key="16">
    <source>
        <dbReference type="Proteomes" id="UP000325187"/>
    </source>
</evidence>
<keyword evidence="6 11" id="KW-0548">Nucleotidyltransferase</keyword>
<evidence type="ECO:0000256" key="4">
    <source>
        <dbReference type="ARBA" id="ARBA00022642"/>
    </source>
</evidence>
<dbReference type="Gene3D" id="3.40.50.620">
    <property type="entry name" value="HUPs"/>
    <property type="match status" value="1"/>
</dbReference>
<evidence type="ECO:0000256" key="7">
    <source>
        <dbReference type="ARBA" id="ARBA00022741"/>
    </source>
</evidence>
<dbReference type="InterPro" id="IPR014729">
    <property type="entry name" value="Rossmann-like_a/b/a_fold"/>
</dbReference>
<keyword evidence="8 11" id="KW-0067">ATP-binding</keyword>
<evidence type="ECO:0000256" key="2">
    <source>
        <dbReference type="ARBA" id="ARBA00005019"/>
    </source>
</evidence>